<dbReference type="Pfam" id="PF13649">
    <property type="entry name" value="Methyltransf_25"/>
    <property type="match status" value="1"/>
</dbReference>
<dbReference type="InterPro" id="IPR050602">
    <property type="entry name" value="Malonyl-ACP_OMT"/>
</dbReference>
<name>A0A1J5RDZ2_9ZZZZ</name>
<dbReference type="InterPro" id="IPR041698">
    <property type="entry name" value="Methyltransf_25"/>
</dbReference>
<dbReference type="PANTHER" id="PTHR13090:SF1">
    <property type="entry name" value="ARGININE-HYDROXYLASE NDUFAF5, MITOCHONDRIAL"/>
    <property type="match status" value="1"/>
</dbReference>
<comment type="caution">
    <text evidence="4">The sequence shown here is derived from an EMBL/GenBank/DDBJ whole genome shotgun (WGS) entry which is preliminary data.</text>
</comment>
<dbReference type="GO" id="GO:0008168">
    <property type="term" value="F:methyltransferase activity"/>
    <property type="evidence" value="ECO:0007669"/>
    <property type="project" value="UniProtKB-KW"/>
</dbReference>
<keyword evidence="1" id="KW-0489">Methyltransferase</keyword>
<feature type="domain" description="Methyltransferase" evidence="3">
    <location>
        <begin position="51"/>
        <end position="156"/>
    </location>
</feature>
<dbReference type="EMBL" id="MLJW01000299">
    <property type="protein sequence ID" value="OIQ90223.1"/>
    <property type="molecule type" value="Genomic_DNA"/>
</dbReference>
<dbReference type="PANTHER" id="PTHR13090">
    <property type="entry name" value="ARGININE-HYDROXYLASE NDUFAF5, MITOCHONDRIAL"/>
    <property type="match status" value="1"/>
</dbReference>
<proteinExistence type="predicted"/>
<sequence length="303" mass="33634">MTSVSTEHQARPGVGYARDRLARRPAPFIWLEAGRRMAERLSLLRAQPEWVLDVGCAWGDGLALLRRQYAKAHLVGLEPSALLAAVARKTHARRGWLQGLRGQGSTEVVCAPLDFPRNIADMQTGAHTLWSNLALPWANDIRAVFGAWHRALRPEGVMLFTTFGPDTLRELRLPALQAMGIRPPSYPDMHDLGDMLVHEGFAEPVMDMEMVHLRYPSPHAALAELAELGRAPHDGAAHGLRTPRQWRALQDILFRNARAVDGPPIELSFELVYGHAFKPVTQAAKAGVATFPLEQLRASGRRR</sequence>
<dbReference type="GO" id="GO:0032259">
    <property type="term" value="P:methylation"/>
    <property type="evidence" value="ECO:0007669"/>
    <property type="project" value="UniProtKB-KW"/>
</dbReference>
<keyword evidence="2" id="KW-0808">Transferase</keyword>
<evidence type="ECO:0000313" key="4">
    <source>
        <dbReference type="EMBL" id="OIQ90223.1"/>
    </source>
</evidence>
<dbReference type="InterPro" id="IPR029063">
    <property type="entry name" value="SAM-dependent_MTases_sf"/>
</dbReference>
<gene>
    <name evidence="4" type="ORF">GALL_278540</name>
</gene>
<evidence type="ECO:0000256" key="1">
    <source>
        <dbReference type="ARBA" id="ARBA00022603"/>
    </source>
</evidence>
<dbReference type="Gene3D" id="3.40.50.150">
    <property type="entry name" value="Vaccinia Virus protein VP39"/>
    <property type="match status" value="1"/>
</dbReference>
<dbReference type="SUPFAM" id="SSF53335">
    <property type="entry name" value="S-adenosyl-L-methionine-dependent methyltransferases"/>
    <property type="match status" value="1"/>
</dbReference>
<accession>A0A1J5RDZ2</accession>
<evidence type="ECO:0000256" key="2">
    <source>
        <dbReference type="ARBA" id="ARBA00022679"/>
    </source>
</evidence>
<dbReference type="AlphaFoldDB" id="A0A1J5RDZ2"/>
<organism evidence="4">
    <name type="scientific">mine drainage metagenome</name>
    <dbReference type="NCBI Taxonomy" id="410659"/>
    <lineage>
        <taxon>unclassified sequences</taxon>
        <taxon>metagenomes</taxon>
        <taxon>ecological metagenomes</taxon>
    </lineage>
</organism>
<dbReference type="CDD" id="cd02440">
    <property type="entry name" value="AdoMet_MTases"/>
    <property type="match status" value="1"/>
</dbReference>
<reference evidence="4" key="1">
    <citation type="submission" date="2016-10" db="EMBL/GenBank/DDBJ databases">
        <title>Sequence of Gallionella enrichment culture.</title>
        <authorList>
            <person name="Poehlein A."/>
            <person name="Muehling M."/>
            <person name="Daniel R."/>
        </authorList>
    </citation>
    <scope>NUCLEOTIDE SEQUENCE</scope>
</reference>
<evidence type="ECO:0000259" key="3">
    <source>
        <dbReference type="Pfam" id="PF13649"/>
    </source>
</evidence>
<protein>
    <submittedName>
        <fullName evidence="4">Biotin biosynthesis protein BioC</fullName>
    </submittedName>
</protein>